<evidence type="ECO:0000256" key="8">
    <source>
        <dbReference type="ARBA" id="ARBA00023118"/>
    </source>
</evidence>
<dbReference type="EMBL" id="FOGQ01000008">
    <property type="protein sequence ID" value="SES10313.1"/>
    <property type="molecule type" value="Genomic_DNA"/>
</dbReference>
<keyword evidence="8" id="KW-0051">Antiviral defense</keyword>
<dbReference type="GO" id="GO:0003724">
    <property type="term" value="F:RNA helicase activity"/>
    <property type="evidence" value="ECO:0007669"/>
    <property type="project" value="TreeGrafter"/>
</dbReference>
<evidence type="ECO:0000256" key="3">
    <source>
        <dbReference type="ARBA" id="ARBA00022723"/>
    </source>
</evidence>
<keyword evidence="3" id="KW-0479">Metal-binding</keyword>
<keyword evidence="5" id="KW-0378">Hydrolase</keyword>
<keyword evidence="12" id="KW-0540">Nuclease</keyword>
<accession>A0A1H9UMS8</accession>
<proteinExistence type="inferred from homology"/>
<dbReference type="STRING" id="1121357.SAMN05661109_01869"/>
<evidence type="ECO:0000256" key="4">
    <source>
        <dbReference type="ARBA" id="ARBA00022741"/>
    </source>
</evidence>
<dbReference type="SMART" id="SM00490">
    <property type="entry name" value="HELICc"/>
    <property type="match status" value="1"/>
</dbReference>
<evidence type="ECO:0000256" key="9">
    <source>
        <dbReference type="ARBA" id="ARBA00038437"/>
    </source>
</evidence>
<keyword evidence="12" id="KW-0255">Endonuclease</keyword>
<protein>
    <submittedName>
        <fullName evidence="12">CRISPR-associated endonuclease/helicase Cas3</fullName>
    </submittedName>
</protein>
<organism evidence="12 13">
    <name type="scientific">Corynebacterium cystitidis DSM 20524</name>
    <dbReference type="NCBI Taxonomy" id="1121357"/>
    <lineage>
        <taxon>Bacteria</taxon>
        <taxon>Bacillati</taxon>
        <taxon>Actinomycetota</taxon>
        <taxon>Actinomycetes</taxon>
        <taxon>Mycobacteriales</taxon>
        <taxon>Corynebacteriaceae</taxon>
        <taxon>Corynebacterium</taxon>
    </lineage>
</organism>
<evidence type="ECO:0000256" key="1">
    <source>
        <dbReference type="ARBA" id="ARBA00006847"/>
    </source>
</evidence>
<dbReference type="GO" id="GO:0004519">
    <property type="term" value="F:endonuclease activity"/>
    <property type="evidence" value="ECO:0007669"/>
    <property type="project" value="UniProtKB-KW"/>
</dbReference>
<dbReference type="InterPro" id="IPR050079">
    <property type="entry name" value="DEAD_box_RNA_helicase"/>
</dbReference>
<dbReference type="InterPro" id="IPR038257">
    <property type="entry name" value="CRISPR-assoc_Cas3_HD_sf"/>
</dbReference>
<dbReference type="GO" id="GO:0016787">
    <property type="term" value="F:hydrolase activity"/>
    <property type="evidence" value="ECO:0007669"/>
    <property type="project" value="UniProtKB-KW"/>
</dbReference>
<dbReference type="PROSITE" id="PS51643">
    <property type="entry name" value="HD_CAS3"/>
    <property type="match status" value="1"/>
</dbReference>
<evidence type="ECO:0000313" key="12">
    <source>
        <dbReference type="EMBL" id="SES10313.1"/>
    </source>
</evidence>
<dbReference type="InterPro" id="IPR027417">
    <property type="entry name" value="P-loop_NTPase"/>
</dbReference>
<name>A0A1H9UMS8_9CORY</name>
<dbReference type="SUPFAM" id="SSF52540">
    <property type="entry name" value="P-loop containing nucleoside triphosphate hydrolases"/>
    <property type="match status" value="1"/>
</dbReference>
<dbReference type="InterPro" id="IPR006483">
    <property type="entry name" value="CRISPR-assoc_Cas3_HD"/>
</dbReference>
<dbReference type="PROSITE" id="PS51194">
    <property type="entry name" value="HELICASE_CTER"/>
    <property type="match status" value="1"/>
</dbReference>
<keyword evidence="13" id="KW-1185">Reference proteome</keyword>
<dbReference type="InterPro" id="IPR013444">
    <property type="entry name" value="Helicase_Cas3_CRISPR-ass_Anaes"/>
</dbReference>
<evidence type="ECO:0000259" key="10">
    <source>
        <dbReference type="PROSITE" id="PS51194"/>
    </source>
</evidence>
<sequence>MEKLTIDDFDDFFRALNDDNLPFTWQRDVVEHVLNHGRWPDRITAPTGSGKSFVTDAHVFVNAAQSTYGVRVPRRLHAVVNRRGLVDSQAIRADYIKDRLEAAPADSILGAVAANLRLLRSDSADTPLEVGHLRGNLVNRTLPVDDPTACAIVAATPDMWGSRLLFRGYGSSVHARPRETALISMDSVLILDEAHLNRQLLFTARRVADLQSRYPTIGVPTLQVVETTATASSDPGNEAVSIDVNPDQFDPERDAALSARFFSAKQLELVEFQKWNGRPKNSGLTKLVVEQALELHQDASATVGCIVNHVENATQVARQLQNKGFTTVLLVGRMRPHDVTEVRRQHPHLFASKTDSEVDFVVATQTLEVGVDMDFHSLVTELAPASSLAQRVGRTNRNGRWENSQVRVVVPPTEEVIKNEHPPYSGEDLVNGLRWLHSLSESQSINPAAVRELPPPVSSPKRDLFQRVELSDLGLLARTSEKLLVQPDLSLWLRDSLEPETAMGGVVVREFLPSTDSVALELLKALPPLADEVFPASLNILSQIKQQLVLEPRDRFKAELKDTLKRRLFLYRDNEMTLMDINDHLKPGDIVVLDPGLRFTSENVAVIEPTDTPPAQVPHPDVSRLVIAEHADESDVAWLRDFVGLTPEEATQALNEEGYEGEVVLSASTTERGSSEVVSWFFVKPPASELSDEIRQEWSSSQGQVLLSDHADDVAQRARLMAEKLDVIDELVDVVAEVGLHHDDGKADPRFQIRLGNNSGSVVLAKSKRRSQQQVQLSRARSGLPTGWRHEQLSALMCFDQSTGDGKYRDLVTYLVGTSHGHGRSSFNHVASELLATEDSSLYSNAEQLFSVGDWEHMVSNLNHQFGHHNLAFLEAVQRAADAQVSKEGK</sequence>
<dbReference type="Gene3D" id="3.40.50.300">
    <property type="entry name" value="P-loop containing nucleotide triphosphate hydrolases"/>
    <property type="match status" value="2"/>
</dbReference>
<dbReference type="InterPro" id="IPR054712">
    <property type="entry name" value="Cas3-like_dom"/>
</dbReference>
<comment type="similarity">
    <text evidence="9">Belongs to the DEAD box helicase family.</text>
</comment>
<dbReference type="NCBIfam" id="TIGR02621">
    <property type="entry name" value="cas3_GSU0051"/>
    <property type="match status" value="1"/>
</dbReference>
<dbReference type="Pfam" id="PF22590">
    <property type="entry name" value="Cas3-like_C_2"/>
    <property type="match status" value="1"/>
</dbReference>
<dbReference type="AlphaFoldDB" id="A0A1H9UMS8"/>
<dbReference type="Proteomes" id="UP000198929">
    <property type="component" value="Unassembled WGS sequence"/>
</dbReference>
<dbReference type="PANTHER" id="PTHR47959:SF16">
    <property type="entry name" value="CRISPR-ASSOCIATED NUCLEASE_HELICASE CAS3-RELATED"/>
    <property type="match status" value="1"/>
</dbReference>
<gene>
    <name evidence="12" type="ORF">SAMN05661109_01869</name>
</gene>
<feature type="domain" description="Helicase C-terminal" evidence="10">
    <location>
        <begin position="288"/>
        <end position="461"/>
    </location>
</feature>
<evidence type="ECO:0000256" key="7">
    <source>
        <dbReference type="ARBA" id="ARBA00022840"/>
    </source>
</evidence>
<evidence type="ECO:0000259" key="11">
    <source>
        <dbReference type="PROSITE" id="PS51643"/>
    </source>
</evidence>
<evidence type="ECO:0000256" key="5">
    <source>
        <dbReference type="ARBA" id="ARBA00022801"/>
    </source>
</evidence>
<keyword evidence="6 12" id="KW-0347">Helicase</keyword>
<keyword evidence="4" id="KW-0547">Nucleotide-binding</keyword>
<feature type="domain" description="HD Cas3-type" evidence="11">
    <location>
        <begin position="700"/>
        <end position="885"/>
    </location>
</feature>
<dbReference type="GO" id="GO:0046872">
    <property type="term" value="F:metal ion binding"/>
    <property type="evidence" value="ECO:0007669"/>
    <property type="project" value="UniProtKB-KW"/>
</dbReference>
<reference evidence="13" key="1">
    <citation type="submission" date="2016-10" db="EMBL/GenBank/DDBJ databases">
        <authorList>
            <person name="Varghese N."/>
            <person name="Submissions S."/>
        </authorList>
    </citation>
    <scope>NUCLEOTIDE SEQUENCE [LARGE SCALE GENOMIC DNA]</scope>
    <source>
        <strain evidence="13">DSM 20524</strain>
    </source>
</reference>
<dbReference type="GO" id="GO:0005829">
    <property type="term" value="C:cytosol"/>
    <property type="evidence" value="ECO:0007669"/>
    <property type="project" value="TreeGrafter"/>
</dbReference>
<dbReference type="InterPro" id="IPR001650">
    <property type="entry name" value="Helicase_C-like"/>
</dbReference>
<evidence type="ECO:0000313" key="13">
    <source>
        <dbReference type="Proteomes" id="UP000198929"/>
    </source>
</evidence>
<dbReference type="Gene3D" id="1.10.3210.30">
    <property type="match status" value="1"/>
</dbReference>
<dbReference type="RefSeq" id="WP_092259470.1">
    <property type="nucleotide sequence ID" value="NZ_CP047199.1"/>
</dbReference>
<keyword evidence="7" id="KW-0067">ATP-binding</keyword>
<comment type="similarity">
    <text evidence="1">In the N-terminal section; belongs to the CRISPR-associated nuclease Cas3-HD family.</text>
</comment>
<evidence type="ECO:0000256" key="6">
    <source>
        <dbReference type="ARBA" id="ARBA00022806"/>
    </source>
</evidence>
<dbReference type="GO" id="GO:0051607">
    <property type="term" value="P:defense response to virus"/>
    <property type="evidence" value="ECO:0007669"/>
    <property type="project" value="UniProtKB-KW"/>
</dbReference>
<dbReference type="PANTHER" id="PTHR47959">
    <property type="entry name" value="ATP-DEPENDENT RNA HELICASE RHLE-RELATED"/>
    <property type="match status" value="1"/>
</dbReference>
<evidence type="ECO:0000256" key="2">
    <source>
        <dbReference type="ARBA" id="ARBA00009046"/>
    </source>
</evidence>
<dbReference type="GO" id="GO:0005524">
    <property type="term" value="F:ATP binding"/>
    <property type="evidence" value="ECO:0007669"/>
    <property type="project" value="UniProtKB-KW"/>
</dbReference>
<comment type="similarity">
    <text evidence="2">In the central section; belongs to the CRISPR-associated helicase Cas3 family.</text>
</comment>